<accession>A0ACB9PEE7</accession>
<name>A0ACB9PEE7_BAUVA</name>
<dbReference type="Proteomes" id="UP000828941">
    <property type="component" value="Chromosome 4"/>
</dbReference>
<proteinExistence type="predicted"/>
<organism evidence="1 2">
    <name type="scientific">Bauhinia variegata</name>
    <name type="common">Purple orchid tree</name>
    <name type="synonym">Phanera variegata</name>
    <dbReference type="NCBI Taxonomy" id="167791"/>
    <lineage>
        <taxon>Eukaryota</taxon>
        <taxon>Viridiplantae</taxon>
        <taxon>Streptophyta</taxon>
        <taxon>Embryophyta</taxon>
        <taxon>Tracheophyta</taxon>
        <taxon>Spermatophyta</taxon>
        <taxon>Magnoliopsida</taxon>
        <taxon>eudicotyledons</taxon>
        <taxon>Gunneridae</taxon>
        <taxon>Pentapetalae</taxon>
        <taxon>rosids</taxon>
        <taxon>fabids</taxon>
        <taxon>Fabales</taxon>
        <taxon>Fabaceae</taxon>
        <taxon>Cercidoideae</taxon>
        <taxon>Cercideae</taxon>
        <taxon>Bauhiniinae</taxon>
        <taxon>Bauhinia</taxon>
    </lineage>
</organism>
<evidence type="ECO:0000313" key="2">
    <source>
        <dbReference type="Proteomes" id="UP000828941"/>
    </source>
</evidence>
<keyword evidence="2" id="KW-1185">Reference proteome</keyword>
<sequence>MKPLIFPSSSIIFWLPLVLFISVNVPTSLCADDNRFASCRNEAISCGEVRDIKYPFWGENRGDYCGRLTELQVICEKDIPKLNISSVKYRILGWNQHQGNLTLARDDYWEDLCPNGSVNSTFNFTMFDYFGDIKNMTLFYQCNDDTNQLSQLHKQACTGTTTQLYVAIDLLLVHIALMLLLYQFWDPKSGL</sequence>
<reference evidence="1 2" key="1">
    <citation type="journal article" date="2022" name="DNA Res.">
        <title>Chromosomal-level genome assembly of the orchid tree Bauhinia variegata (Leguminosae; Cercidoideae) supports the allotetraploid origin hypothesis of Bauhinia.</title>
        <authorList>
            <person name="Zhong Y."/>
            <person name="Chen Y."/>
            <person name="Zheng D."/>
            <person name="Pang J."/>
            <person name="Liu Y."/>
            <person name="Luo S."/>
            <person name="Meng S."/>
            <person name="Qian L."/>
            <person name="Wei D."/>
            <person name="Dai S."/>
            <person name="Zhou R."/>
        </authorList>
    </citation>
    <scope>NUCLEOTIDE SEQUENCE [LARGE SCALE GENOMIC DNA]</scope>
    <source>
        <strain evidence="1">BV-YZ2020</strain>
    </source>
</reference>
<gene>
    <name evidence="1" type="ORF">L6164_007766</name>
</gene>
<comment type="caution">
    <text evidence="1">The sequence shown here is derived from an EMBL/GenBank/DDBJ whole genome shotgun (WGS) entry which is preliminary data.</text>
</comment>
<evidence type="ECO:0000313" key="1">
    <source>
        <dbReference type="EMBL" id="KAI4346903.1"/>
    </source>
</evidence>
<protein>
    <submittedName>
        <fullName evidence="1">Uncharacterized protein</fullName>
    </submittedName>
</protein>
<dbReference type="EMBL" id="CM039429">
    <property type="protein sequence ID" value="KAI4346903.1"/>
    <property type="molecule type" value="Genomic_DNA"/>
</dbReference>